<feature type="transmembrane region" description="Helical" evidence="1">
    <location>
        <begin position="9"/>
        <end position="28"/>
    </location>
</feature>
<dbReference type="Proteomes" id="UP000176547">
    <property type="component" value="Unassembled WGS sequence"/>
</dbReference>
<name>A0A1F5NGJ0_9BACT</name>
<reference evidence="2 3" key="1">
    <citation type="journal article" date="2016" name="Nat. Commun.">
        <title>Thousands of microbial genomes shed light on interconnected biogeochemical processes in an aquifer system.</title>
        <authorList>
            <person name="Anantharaman K."/>
            <person name="Brown C.T."/>
            <person name="Hug L.A."/>
            <person name="Sharon I."/>
            <person name="Castelle C.J."/>
            <person name="Probst A.J."/>
            <person name="Thomas B.C."/>
            <person name="Singh A."/>
            <person name="Wilkins M.J."/>
            <person name="Karaoz U."/>
            <person name="Brodie E.L."/>
            <person name="Williams K.H."/>
            <person name="Hubbard S.S."/>
            <person name="Banfield J.F."/>
        </authorList>
    </citation>
    <scope>NUCLEOTIDE SEQUENCE [LARGE SCALE GENOMIC DNA]</scope>
</reference>
<protein>
    <submittedName>
        <fullName evidence="2">Uncharacterized protein</fullName>
    </submittedName>
</protein>
<accession>A0A1F5NGJ0</accession>
<proteinExistence type="predicted"/>
<dbReference type="EMBL" id="MFEG01000004">
    <property type="protein sequence ID" value="OGE76540.1"/>
    <property type="molecule type" value="Genomic_DNA"/>
</dbReference>
<comment type="caution">
    <text evidence="2">The sequence shown here is derived from an EMBL/GenBank/DDBJ whole genome shotgun (WGS) entry which is preliminary data.</text>
</comment>
<keyword evidence="1" id="KW-1133">Transmembrane helix</keyword>
<evidence type="ECO:0000256" key="1">
    <source>
        <dbReference type="SAM" id="Phobius"/>
    </source>
</evidence>
<keyword evidence="1" id="KW-0812">Transmembrane</keyword>
<organism evidence="2 3">
    <name type="scientific">Candidatus Doudnabacteria bacterium RIFCSPHIGHO2_01_52_17</name>
    <dbReference type="NCBI Taxonomy" id="1817820"/>
    <lineage>
        <taxon>Bacteria</taxon>
        <taxon>Candidatus Doudnaibacteriota</taxon>
    </lineage>
</organism>
<sequence length="65" mass="7383">MTDSEPKFPYLYAALSAAFILVCVLFNYQSIKDLTHLRWVANLLVAIAVLALVILAAKWFARRNK</sequence>
<gene>
    <name evidence="2" type="ORF">A3K06_02090</name>
</gene>
<dbReference type="AlphaFoldDB" id="A0A1F5NGJ0"/>
<evidence type="ECO:0000313" key="3">
    <source>
        <dbReference type="Proteomes" id="UP000176547"/>
    </source>
</evidence>
<feature type="transmembrane region" description="Helical" evidence="1">
    <location>
        <begin position="40"/>
        <end position="61"/>
    </location>
</feature>
<keyword evidence="1" id="KW-0472">Membrane</keyword>
<evidence type="ECO:0000313" key="2">
    <source>
        <dbReference type="EMBL" id="OGE76540.1"/>
    </source>
</evidence>